<name>A0A6V8SEE2_9CLOT</name>
<dbReference type="GO" id="GO:0006824">
    <property type="term" value="P:cobalt ion transport"/>
    <property type="evidence" value="ECO:0007669"/>
    <property type="project" value="InterPro"/>
</dbReference>
<feature type="transmembrane region" description="Helical" evidence="6">
    <location>
        <begin position="121"/>
        <end position="143"/>
    </location>
</feature>
<reference evidence="7 8" key="1">
    <citation type="submission" date="2020-07" db="EMBL/GenBank/DDBJ databases">
        <title>A new beta-1,3-glucan-decomposing anaerobic bacterium isolated from anoxic soil subjected to biological soil disinfestation.</title>
        <authorList>
            <person name="Ueki A."/>
            <person name="Tonouchi A."/>
        </authorList>
    </citation>
    <scope>NUCLEOTIDE SEQUENCE [LARGE SCALE GENOMIC DNA]</scope>
    <source>
        <strain evidence="7 8">TW1</strain>
    </source>
</reference>
<keyword evidence="3 6" id="KW-0812">Transmembrane</keyword>
<evidence type="ECO:0000256" key="2">
    <source>
        <dbReference type="ARBA" id="ARBA00022475"/>
    </source>
</evidence>
<keyword evidence="4 6" id="KW-1133">Transmembrane helix</keyword>
<accession>A0A6V8SEE2</accession>
<organism evidence="7 8">
    <name type="scientific">Clostridium fungisolvens</name>
    <dbReference type="NCBI Taxonomy" id="1604897"/>
    <lineage>
        <taxon>Bacteria</taxon>
        <taxon>Bacillati</taxon>
        <taxon>Bacillota</taxon>
        <taxon>Clostridia</taxon>
        <taxon>Eubacteriales</taxon>
        <taxon>Clostridiaceae</taxon>
        <taxon>Clostridium</taxon>
    </lineage>
</organism>
<dbReference type="InterPro" id="IPR003339">
    <property type="entry name" value="ABC/ECF_trnsptr_transmembrane"/>
</dbReference>
<dbReference type="EMBL" id="BLZR01000001">
    <property type="protein sequence ID" value="GFP75577.1"/>
    <property type="molecule type" value="Genomic_DNA"/>
</dbReference>
<comment type="caution">
    <text evidence="7">The sequence shown here is derived from an EMBL/GenBank/DDBJ whole genome shotgun (WGS) entry which is preliminary data.</text>
</comment>
<comment type="subcellular location">
    <subcellularLocation>
        <location evidence="1">Cell membrane</location>
        <topology evidence="1">Multi-pass membrane protein</topology>
    </subcellularLocation>
</comment>
<dbReference type="Proteomes" id="UP000580568">
    <property type="component" value="Unassembled WGS sequence"/>
</dbReference>
<dbReference type="InterPro" id="IPR052770">
    <property type="entry name" value="Cobalt_transport_CbiQ"/>
</dbReference>
<evidence type="ECO:0000313" key="7">
    <source>
        <dbReference type="EMBL" id="GFP75577.1"/>
    </source>
</evidence>
<protein>
    <submittedName>
        <fullName evidence="7">Cobalt transport protein CbiQ</fullName>
    </submittedName>
</protein>
<dbReference type="PANTHER" id="PTHR43723">
    <property type="entry name" value="COBALT TRANSPORT PROTEIN CBIQ"/>
    <property type="match status" value="1"/>
</dbReference>
<dbReference type="CDD" id="cd16914">
    <property type="entry name" value="EcfT"/>
    <property type="match status" value="1"/>
</dbReference>
<feature type="transmembrane region" description="Helical" evidence="6">
    <location>
        <begin position="66"/>
        <end position="86"/>
    </location>
</feature>
<evidence type="ECO:0000256" key="5">
    <source>
        <dbReference type="ARBA" id="ARBA00023136"/>
    </source>
</evidence>
<gene>
    <name evidence="7" type="ORF">bsdtw1_01663</name>
</gene>
<keyword evidence="2" id="KW-1003">Cell membrane</keyword>
<evidence type="ECO:0000313" key="8">
    <source>
        <dbReference type="Proteomes" id="UP000580568"/>
    </source>
</evidence>
<dbReference type="AlphaFoldDB" id="A0A6V8SEE2"/>
<feature type="transmembrane region" description="Helical" evidence="6">
    <location>
        <begin position="155"/>
        <end position="174"/>
    </location>
</feature>
<dbReference type="GO" id="GO:0043190">
    <property type="term" value="C:ATP-binding cassette (ABC) transporter complex"/>
    <property type="evidence" value="ECO:0007669"/>
    <property type="project" value="InterPro"/>
</dbReference>
<feature type="transmembrane region" description="Helical" evidence="6">
    <location>
        <begin position="22"/>
        <end position="54"/>
    </location>
</feature>
<dbReference type="Pfam" id="PF02361">
    <property type="entry name" value="CbiQ"/>
    <property type="match status" value="1"/>
</dbReference>
<dbReference type="PANTHER" id="PTHR43723:SF1">
    <property type="entry name" value="COBALT TRANSPORT PROTEIN CBIQ"/>
    <property type="match status" value="1"/>
</dbReference>
<sequence length="262" mass="29553">MFSIDKLAYISELRRVNPTEKFIFAIFTMFICIALNSTVISVIVLLLMSGITVFKGKIPLGTYVKLMSLPLSFLIVGIITIAINIVHSADNLIFGFNILNIKLGCTSESFETATSLFFKSLASVSCLYFLTLSTPLFEVLSVLKKLRVPKLFVELMGLIYRFIFVLLDTVNMIYTSQNSRLGYSTLRLSYNSLAKLISSLFISSYKRSQDIYTAMESRCYDGDIDLLEENYPSLFKNILLIAFTEAALLIIAFSEYLIRGKI</sequence>
<evidence type="ECO:0000256" key="6">
    <source>
        <dbReference type="SAM" id="Phobius"/>
    </source>
</evidence>
<feature type="transmembrane region" description="Helical" evidence="6">
    <location>
        <begin position="238"/>
        <end position="258"/>
    </location>
</feature>
<keyword evidence="8" id="KW-1185">Reference proteome</keyword>
<dbReference type="NCBIfam" id="TIGR02454">
    <property type="entry name" value="ECF_T_CbiQ"/>
    <property type="match status" value="1"/>
</dbReference>
<proteinExistence type="predicted"/>
<keyword evidence="5 6" id="KW-0472">Membrane</keyword>
<evidence type="ECO:0000256" key="3">
    <source>
        <dbReference type="ARBA" id="ARBA00022692"/>
    </source>
</evidence>
<evidence type="ECO:0000256" key="4">
    <source>
        <dbReference type="ARBA" id="ARBA00022989"/>
    </source>
</evidence>
<dbReference type="RefSeq" id="WP_183277073.1">
    <property type="nucleotide sequence ID" value="NZ_BLZR01000001.1"/>
</dbReference>
<dbReference type="InterPro" id="IPR012809">
    <property type="entry name" value="ECF_CbiQ"/>
</dbReference>
<evidence type="ECO:0000256" key="1">
    <source>
        <dbReference type="ARBA" id="ARBA00004651"/>
    </source>
</evidence>